<sequence length="58" mass="6564">MTHAMVRLKKFLEMERRAMEKPDLAHAESDLCLFTPEDGDAFVVDGEPARQDLMAVEA</sequence>
<dbReference type="EMBL" id="CP139781">
    <property type="protein sequence ID" value="WRQ85716.1"/>
    <property type="molecule type" value="Genomic_DNA"/>
</dbReference>
<protein>
    <submittedName>
        <fullName evidence="1">Uncharacterized protein</fullName>
    </submittedName>
</protein>
<name>A0ABZ1C2M1_9BACT</name>
<gene>
    <name evidence="1" type="ORF">K1X11_012960</name>
</gene>
<keyword evidence="2" id="KW-1185">Reference proteome</keyword>
<dbReference type="Proteomes" id="UP000738431">
    <property type="component" value="Chromosome"/>
</dbReference>
<evidence type="ECO:0000313" key="1">
    <source>
        <dbReference type="EMBL" id="WRQ85716.1"/>
    </source>
</evidence>
<evidence type="ECO:0000313" key="2">
    <source>
        <dbReference type="Proteomes" id="UP000738431"/>
    </source>
</evidence>
<accession>A0ABZ1C2M1</accession>
<dbReference type="RefSeq" id="WP_221032744.1">
    <property type="nucleotide sequence ID" value="NZ_CP139781.1"/>
</dbReference>
<reference evidence="1 2" key="1">
    <citation type="submission" date="2023-12" db="EMBL/GenBank/DDBJ databases">
        <title>Description of an unclassified Opitutus bacterium of Verrucomicrobiota.</title>
        <authorList>
            <person name="Zhang D.-F."/>
        </authorList>
    </citation>
    <scope>NUCLEOTIDE SEQUENCE [LARGE SCALE GENOMIC DNA]</scope>
    <source>
        <strain evidence="1 2">WL0086</strain>
    </source>
</reference>
<organism evidence="1 2">
    <name type="scientific">Actomonas aquatica</name>
    <dbReference type="NCBI Taxonomy" id="2866162"/>
    <lineage>
        <taxon>Bacteria</taxon>
        <taxon>Pseudomonadati</taxon>
        <taxon>Verrucomicrobiota</taxon>
        <taxon>Opitutia</taxon>
        <taxon>Opitutales</taxon>
        <taxon>Opitutaceae</taxon>
        <taxon>Actomonas</taxon>
    </lineage>
</organism>
<proteinExistence type="predicted"/>